<dbReference type="InterPro" id="IPR052029">
    <property type="entry name" value="PpiD_chaperone"/>
</dbReference>
<dbReference type="GO" id="GO:0005886">
    <property type="term" value="C:plasma membrane"/>
    <property type="evidence" value="ECO:0007669"/>
    <property type="project" value="UniProtKB-SubCell"/>
</dbReference>
<evidence type="ECO:0000256" key="9">
    <source>
        <dbReference type="ARBA" id="ARBA00030642"/>
    </source>
</evidence>
<evidence type="ECO:0000256" key="2">
    <source>
        <dbReference type="ARBA" id="ARBA00018370"/>
    </source>
</evidence>
<dbReference type="AlphaFoldDB" id="A0A1H2TCE3"/>
<dbReference type="PANTHER" id="PTHR47529">
    <property type="entry name" value="PEPTIDYL-PROLYL CIS-TRANS ISOMERASE D"/>
    <property type="match status" value="1"/>
</dbReference>
<reference evidence="18" key="1">
    <citation type="submission" date="2016-10" db="EMBL/GenBank/DDBJ databases">
        <authorList>
            <person name="Varghese N."/>
            <person name="Submissions S."/>
        </authorList>
    </citation>
    <scope>NUCLEOTIDE SEQUENCE [LARGE SCALE GENOMIC DNA]</scope>
    <source>
        <strain evidence="18">DSM 26922</strain>
    </source>
</reference>
<evidence type="ECO:0000256" key="6">
    <source>
        <dbReference type="ARBA" id="ARBA00022989"/>
    </source>
</evidence>
<dbReference type="SUPFAM" id="SSF54534">
    <property type="entry name" value="FKBP-like"/>
    <property type="match status" value="1"/>
</dbReference>
<dbReference type="Pfam" id="PF13624">
    <property type="entry name" value="SurA_N_3"/>
    <property type="match status" value="1"/>
</dbReference>
<feature type="domain" description="PpiC" evidence="16">
    <location>
        <begin position="246"/>
        <end position="352"/>
    </location>
</feature>
<dbReference type="Gene3D" id="3.10.50.40">
    <property type="match status" value="1"/>
</dbReference>
<evidence type="ECO:0000259" key="16">
    <source>
        <dbReference type="PROSITE" id="PS50198"/>
    </source>
</evidence>
<evidence type="ECO:0000256" key="3">
    <source>
        <dbReference type="ARBA" id="ARBA00022475"/>
    </source>
</evidence>
<evidence type="ECO:0000256" key="4">
    <source>
        <dbReference type="ARBA" id="ARBA00022519"/>
    </source>
</evidence>
<dbReference type="RefSeq" id="WP_089945401.1">
    <property type="nucleotide sequence ID" value="NZ_FNOI01000001.1"/>
</dbReference>
<feature type="transmembrane region" description="Helical" evidence="15">
    <location>
        <begin position="12"/>
        <end position="33"/>
    </location>
</feature>
<evidence type="ECO:0000256" key="7">
    <source>
        <dbReference type="ARBA" id="ARBA00023136"/>
    </source>
</evidence>
<dbReference type="PROSITE" id="PS50198">
    <property type="entry name" value="PPIC_PPIASE_2"/>
    <property type="match status" value="1"/>
</dbReference>
<dbReference type="InterPro" id="IPR000297">
    <property type="entry name" value="PPIase_PpiC"/>
</dbReference>
<dbReference type="InterPro" id="IPR027304">
    <property type="entry name" value="Trigger_fact/SurA_dom_sf"/>
</dbReference>
<keyword evidence="5 15" id="KW-0812">Transmembrane</keyword>
<keyword evidence="18" id="KW-1185">Reference proteome</keyword>
<keyword evidence="3" id="KW-1003">Cell membrane</keyword>
<evidence type="ECO:0000256" key="14">
    <source>
        <dbReference type="PROSITE-ProRule" id="PRU00278"/>
    </source>
</evidence>
<keyword evidence="7 15" id="KW-0472">Membrane</keyword>
<evidence type="ECO:0000256" key="15">
    <source>
        <dbReference type="SAM" id="Phobius"/>
    </source>
</evidence>
<evidence type="ECO:0000256" key="10">
    <source>
        <dbReference type="ARBA" id="ARBA00031484"/>
    </source>
</evidence>
<dbReference type="PANTHER" id="PTHR47529:SF1">
    <property type="entry name" value="PERIPLASMIC CHAPERONE PPID"/>
    <property type="match status" value="1"/>
</dbReference>
<dbReference type="OrthoDB" id="9768393at2"/>
<evidence type="ECO:0000256" key="1">
    <source>
        <dbReference type="ARBA" id="ARBA00004382"/>
    </source>
</evidence>
<keyword evidence="4" id="KW-0997">Cell inner membrane</keyword>
<dbReference type="SUPFAM" id="SSF109998">
    <property type="entry name" value="Triger factor/SurA peptide-binding domain-like"/>
    <property type="match status" value="1"/>
</dbReference>
<name>A0A1H2TCE3_9RHOB</name>
<keyword evidence="14 17" id="KW-0413">Isomerase</keyword>
<comment type="similarity">
    <text evidence="11">Belongs to the PpiD chaperone family.</text>
</comment>
<evidence type="ECO:0000256" key="12">
    <source>
        <dbReference type="ARBA" id="ARBA00040743"/>
    </source>
</evidence>
<dbReference type="InterPro" id="IPR046357">
    <property type="entry name" value="PPIase_dom_sf"/>
</dbReference>
<evidence type="ECO:0000313" key="18">
    <source>
        <dbReference type="Proteomes" id="UP000199441"/>
    </source>
</evidence>
<dbReference type="Gene3D" id="1.10.4030.10">
    <property type="entry name" value="Porin chaperone SurA, peptide-binding domain"/>
    <property type="match status" value="1"/>
</dbReference>
<comment type="subcellular location">
    <subcellularLocation>
        <location evidence="1">Cell inner membrane</location>
        <topology evidence="1">Single-pass type II membrane protein</topology>
        <orientation evidence="1">Periplasmic side</orientation>
    </subcellularLocation>
</comment>
<dbReference type="GO" id="GO:0003755">
    <property type="term" value="F:peptidyl-prolyl cis-trans isomerase activity"/>
    <property type="evidence" value="ECO:0007669"/>
    <property type="project" value="UniProtKB-KW"/>
</dbReference>
<gene>
    <name evidence="17" type="ORF">SAMN04488001_1121</name>
</gene>
<dbReference type="STRING" id="670155.SAMN04488001_1121"/>
<evidence type="ECO:0000313" key="17">
    <source>
        <dbReference type="EMBL" id="SDW41490.1"/>
    </source>
</evidence>
<evidence type="ECO:0000256" key="8">
    <source>
        <dbReference type="ARBA" id="ARBA00023186"/>
    </source>
</evidence>
<proteinExistence type="inferred from homology"/>
<dbReference type="EMBL" id="FNOI01000001">
    <property type="protein sequence ID" value="SDW41490.1"/>
    <property type="molecule type" value="Genomic_DNA"/>
</dbReference>
<dbReference type="Proteomes" id="UP000199441">
    <property type="component" value="Unassembled WGS sequence"/>
</dbReference>
<accession>A0A1H2TCE3</accession>
<keyword evidence="6 15" id="KW-1133">Transmembrane helix</keyword>
<keyword evidence="8" id="KW-0143">Chaperone</keyword>
<evidence type="ECO:0000256" key="5">
    <source>
        <dbReference type="ARBA" id="ARBA00022692"/>
    </source>
</evidence>
<evidence type="ECO:0000256" key="13">
    <source>
        <dbReference type="ARBA" id="ARBA00042775"/>
    </source>
</evidence>
<organism evidence="17 18">
    <name type="scientific">Litoreibacter albidus</name>
    <dbReference type="NCBI Taxonomy" id="670155"/>
    <lineage>
        <taxon>Bacteria</taxon>
        <taxon>Pseudomonadati</taxon>
        <taxon>Pseudomonadota</taxon>
        <taxon>Alphaproteobacteria</taxon>
        <taxon>Rhodobacterales</taxon>
        <taxon>Roseobacteraceae</taxon>
        <taxon>Litoreibacter</taxon>
    </lineage>
</organism>
<evidence type="ECO:0000256" key="11">
    <source>
        <dbReference type="ARBA" id="ARBA00038408"/>
    </source>
</evidence>
<keyword evidence="14" id="KW-0697">Rotamase</keyword>
<sequence>MAKSGKSSVSRYAVWGILLLLVAGLAGFGSGGLGGNITTIGSVGETPITVQEYQNGLQQELNFESRRRQQPVSMQTALQEGLDVRVRERIAAASALTEEARVMGLSVGNEEVRRQLQQVPAFQGPSGAFDRDAYEFALEGSNLRPAAFEADLRRTAARQLLEQSVTGGLTLNPSYAETLYGYLGQRRSFRWANLGADQLTTPNATPTEEQLVAFHKENAGQFETPEIRKISYAWLTPDMLVGDITPNEDELRALYSERSEEFNQPERRLIERLGFVDAEAANAAKAAIDADETTFDDLVTERGLTLEDVDQGEVARDDLDSAIADAVFALTEPGITAPVETSLGPALYRVNAVLEARQIAFEDVRDELVEQASADQARRAVQDRLDEIDDMLAGGATLEELGNDTELEFAQIDFFDGAEDGIAGYDNFREEALLLNEGDFPEARELSDGGIFAARLDEIIAPTLPPLDDIRAEVVAAWDAAETKRRLTELGEEFQTKLAEGATMEDLGLDARTEADRGRTEFVENMPVALLVTVFDMEAANETAIVPADEGAILVKLIDISAADLEAEEAQNFLSQLSEQGSAAMAADVFELYGQAVQARHGLSLDQVAVNAVNASMR</sequence>
<protein>
    <recommendedName>
        <fullName evidence="2">Parvulin-like PPIase</fullName>
    </recommendedName>
    <alternativeName>
        <fullName evidence="9">Peptidyl-prolyl cis-trans isomerase plp</fullName>
    </alternativeName>
    <alternativeName>
        <fullName evidence="12">Periplasmic chaperone PpiD</fullName>
    </alternativeName>
    <alternativeName>
        <fullName evidence="13">Periplasmic folding chaperone</fullName>
    </alternativeName>
    <alternativeName>
        <fullName evidence="10">Rotamase plp</fullName>
    </alternativeName>
</protein>
<dbReference type="Pfam" id="PF13145">
    <property type="entry name" value="Rotamase_2"/>
    <property type="match status" value="1"/>
</dbReference>